<comment type="caution">
    <text evidence="1">The sequence shown here is derived from an EMBL/GenBank/DDBJ whole genome shotgun (WGS) entry which is preliminary data.</text>
</comment>
<keyword evidence="2" id="KW-1185">Reference proteome</keyword>
<gene>
    <name evidence="1" type="ORF">LOK49_LG04G00643</name>
</gene>
<reference evidence="1 2" key="1">
    <citation type="journal article" date="2022" name="Plant J.">
        <title>Chromosome-level genome of Camellia lanceoleosa provides a valuable resource for understanding genome evolution and self-incompatibility.</title>
        <authorList>
            <person name="Gong W."/>
            <person name="Xiao S."/>
            <person name="Wang L."/>
            <person name="Liao Z."/>
            <person name="Chang Y."/>
            <person name="Mo W."/>
            <person name="Hu G."/>
            <person name="Li W."/>
            <person name="Zhao G."/>
            <person name="Zhu H."/>
            <person name="Hu X."/>
            <person name="Ji K."/>
            <person name="Xiang X."/>
            <person name="Song Q."/>
            <person name="Yuan D."/>
            <person name="Jin S."/>
            <person name="Zhang L."/>
        </authorList>
    </citation>
    <scope>NUCLEOTIDE SEQUENCE [LARGE SCALE GENOMIC DNA]</scope>
    <source>
        <strain evidence="1">SQ_2022a</strain>
    </source>
</reference>
<accession>A0ACC0I0A7</accession>
<evidence type="ECO:0000313" key="2">
    <source>
        <dbReference type="Proteomes" id="UP001060215"/>
    </source>
</evidence>
<proteinExistence type="predicted"/>
<name>A0ACC0I0A7_9ERIC</name>
<sequence length="76" mass="7990">MSGTPIQMDHSHLGQCNIATGNGNTINAGENAGQTVYHLAVAGNRKNQVAVDGSNNNNEKKIKGNNNEKKGESEPT</sequence>
<dbReference type="Proteomes" id="UP001060215">
    <property type="component" value="Chromosome 2"/>
</dbReference>
<protein>
    <submittedName>
        <fullName evidence="1">Uncharacterized protein</fullName>
    </submittedName>
</protein>
<organism evidence="1 2">
    <name type="scientific">Camellia lanceoleosa</name>
    <dbReference type="NCBI Taxonomy" id="1840588"/>
    <lineage>
        <taxon>Eukaryota</taxon>
        <taxon>Viridiplantae</taxon>
        <taxon>Streptophyta</taxon>
        <taxon>Embryophyta</taxon>
        <taxon>Tracheophyta</taxon>
        <taxon>Spermatophyta</taxon>
        <taxon>Magnoliopsida</taxon>
        <taxon>eudicotyledons</taxon>
        <taxon>Gunneridae</taxon>
        <taxon>Pentapetalae</taxon>
        <taxon>asterids</taxon>
        <taxon>Ericales</taxon>
        <taxon>Theaceae</taxon>
        <taxon>Camellia</taxon>
    </lineage>
</organism>
<evidence type="ECO:0000313" key="1">
    <source>
        <dbReference type="EMBL" id="KAI8019322.1"/>
    </source>
</evidence>
<dbReference type="EMBL" id="CM045759">
    <property type="protein sequence ID" value="KAI8019322.1"/>
    <property type="molecule type" value="Genomic_DNA"/>
</dbReference>